<evidence type="ECO:0000313" key="17">
    <source>
        <dbReference type="EMBL" id="KAK7497214.1"/>
    </source>
</evidence>
<comment type="similarity">
    <text evidence="13">Belongs to the protein kinase superfamily.</text>
</comment>
<evidence type="ECO:0000256" key="14">
    <source>
        <dbReference type="RuleBase" id="RU000666"/>
    </source>
</evidence>
<dbReference type="PROSITE" id="PS00107">
    <property type="entry name" value="PROTEIN_KINASE_ATP"/>
    <property type="match status" value="1"/>
</dbReference>
<dbReference type="AlphaFoldDB" id="A0ABD0LDX9"/>
<evidence type="ECO:0000256" key="12">
    <source>
        <dbReference type="PROSITE-ProRule" id="PRU10141"/>
    </source>
</evidence>
<dbReference type="InterPro" id="IPR000552">
    <property type="entry name" value="Ribosomal_eL44"/>
</dbReference>
<reference evidence="17 18" key="1">
    <citation type="journal article" date="2023" name="Sci. Data">
        <title>Genome assembly of the Korean intertidal mud-creeper Batillaria attramentaria.</title>
        <authorList>
            <person name="Patra A.K."/>
            <person name="Ho P.T."/>
            <person name="Jun S."/>
            <person name="Lee S.J."/>
            <person name="Kim Y."/>
            <person name="Won Y.J."/>
        </authorList>
    </citation>
    <scope>NUCLEOTIDE SEQUENCE [LARGE SCALE GENOMIC DNA]</scope>
    <source>
        <strain evidence="17">Wonlab-2016</strain>
    </source>
</reference>
<name>A0ABD0LDX9_9CAEN</name>
<dbReference type="FunFam" id="3.30.200.20:FF:000003">
    <property type="entry name" value="Non-specific serine/threonine protein kinase"/>
    <property type="match status" value="1"/>
</dbReference>
<dbReference type="GO" id="GO:0005840">
    <property type="term" value="C:ribosome"/>
    <property type="evidence" value="ECO:0007669"/>
    <property type="project" value="UniProtKB-KW"/>
</dbReference>
<comment type="catalytic activity">
    <reaction evidence="11">
        <text>L-seryl-[protein] + ATP = O-phospho-L-seryl-[protein] + ADP + H(+)</text>
        <dbReference type="Rhea" id="RHEA:17989"/>
        <dbReference type="Rhea" id="RHEA-COMP:9863"/>
        <dbReference type="Rhea" id="RHEA-COMP:11604"/>
        <dbReference type="ChEBI" id="CHEBI:15378"/>
        <dbReference type="ChEBI" id="CHEBI:29999"/>
        <dbReference type="ChEBI" id="CHEBI:30616"/>
        <dbReference type="ChEBI" id="CHEBI:83421"/>
        <dbReference type="ChEBI" id="CHEBI:456216"/>
        <dbReference type="EC" id="2.7.11.1"/>
    </reaction>
</comment>
<dbReference type="Proteomes" id="UP001519460">
    <property type="component" value="Unassembled WGS sequence"/>
</dbReference>
<feature type="region of interest" description="Disordered" evidence="15">
    <location>
        <begin position="1"/>
        <end position="21"/>
    </location>
</feature>
<dbReference type="InterPro" id="IPR017441">
    <property type="entry name" value="Protein_kinase_ATP_BS"/>
</dbReference>
<keyword evidence="3 13" id="KW-0723">Serine/threonine-protein kinase</keyword>
<evidence type="ECO:0000256" key="2">
    <source>
        <dbReference type="ARBA" id="ARBA00012513"/>
    </source>
</evidence>
<feature type="binding site" evidence="12">
    <location>
        <position position="61"/>
    </location>
    <ligand>
        <name>ATP</name>
        <dbReference type="ChEBI" id="CHEBI:30616"/>
    </ligand>
</feature>
<dbReference type="GO" id="GO:0004674">
    <property type="term" value="F:protein serine/threonine kinase activity"/>
    <property type="evidence" value="ECO:0007669"/>
    <property type="project" value="UniProtKB-KW"/>
</dbReference>
<feature type="region of interest" description="Disordered" evidence="15">
    <location>
        <begin position="348"/>
        <end position="392"/>
    </location>
</feature>
<keyword evidence="18" id="KW-1185">Reference proteome</keyword>
<comment type="caution">
    <text evidence="17">The sequence shown here is derived from an EMBL/GenBank/DDBJ whole genome shotgun (WGS) entry which is preliminary data.</text>
</comment>
<dbReference type="FunFam" id="3.10.450.80:FF:000001">
    <property type="entry name" value="60S ribosomal protein L44"/>
    <property type="match status" value="1"/>
</dbReference>
<proteinExistence type="inferred from homology"/>
<feature type="compositionally biased region" description="Polar residues" evidence="15">
    <location>
        <begin position="362"/>
        <end position="387"/>
    </location>
</feature>
<accession>A0ABD0LDX9</accession>
<dbReference type="InterPro" id="IPR011009">
    <property type="entry name" value="Kinase-like_dom_sf"/>
</dbReference>
<feature type="compositionally biased region" description="Polar residues" evidence="15">
    <location>
        <begin position="1"/>
        <end position="10"/>
    </location>
</feature>
<evidence type="ECO:0000256" key="6">
    <source>
        <dbReference type="ARBA" id="ARBA00022777"/>
    </source>
</evidence>
<evidence type="ECO:0000259" key="16">
    <source>
        <dbReference type="PROSITE" id="PS50011"/>
    </source>
</evidence>
<evidence type="ECO:0000256" key="1">
    <source>
        <dbReference type="ARBA" id="ARBA00009364"/>
    </source>
</evidence>
<dbReference type="GO" id="GO:1990904">
    <property type="term" value="C:ribonucleoprotein complex"/>
    <property type="evidence" value="ECO:0007669"/>
    <property type="project" value="UniProtKB-KW"/>
</dbReference>
<dbReference type="PROSITE" id="PS01172">
    <property type="entry name" value="RIBOSOMAL_L44E"/>
    <property type="match status" value="1"/>
</dbReference>
<feature type="domain" description="Protein kinase" evidence="16">
    <location>
        <begin position="32"/>
        <end position="296"/>
    </location>
</feature>
<organism evidence="17 18">
    <name type="scientific">Batillaria attramentaria</name>
    <dbReference type="NCBI Taxonomy" id="370345"/>
    <lineage>
        <taxon>Eukaryota</taxon>
        <taxon>Metazoa</taxon>
        <taxon>Spiralia</taxon>
        <taxon>Lophotrochozoa</taxon>
        <taxon>Mollusca</taxon>
        <taxon>Gastropoda</taxon>
        <taxon>Caenogastropoda</taxon>
        <taxon>Sorbeoconcha</taxon>
        <taxon>Cerithioidea</taxon>
        <taxon>Batillariidae</taxon>
        <taxon>Batillaria</taxon>
    </lineage>
</organism>
<dbReference type="SMART" id="SM00220">
    <property type="entry name" value="S_TKc"/>
    <property type="match status" value="1"/>
</dbReference>
<evidence type="ECO:0000256" key="9">
    <source>
        <dbReference type="ARBA" id="ARBA00023274"/>
    </source>
</evidence>
<dbReference type="InterPro" id="IPR011332">
    <property type="entry name" value="Ribosomal_zn-bd"/>
</dbReference>
<feature type="compositionally biased region" description="Basic and acidic residues" evidence="15">
    <location>
        <begin position="11"/>
        <end position="21"/>
    </location>
</feature>
<sequence>MSTATSSTRKGSAEKTTPHTRIEDDAMVQDNYRVGSKIGQGSFGKVYEATHKSTGVKWAIKSINKEKAGSSALKLVEREVSILKRVSHPNIITLNEVIESPKKMYLVMELCTGGELADVLKEKNYFSEAETKIIMERLASGLAYLHKNGIVHRDLKLENILMAENPDNPGDKLHVKVTDFGLSVVKGGVTPDSMMQDFCGTPIYMAPEILDNKSYSQQCDVWALGIIMYTLMCGYPPFRAKDESTLYDLIREANVKFENEVWSAVSEEGKNCILGMLKLDPAHRLSAAEVLNHHWITGETRDTTQPSNVLEMMKMWKDELRDESSCDESVGRSSHALSEQCEALPAIASDTTDGNKPPASVVSDSPATSKKNSQPSGDKNMKSSISGKVNVPKTRRTFCKGKECKKHTLHKVNQYKRAKESKHAQGRRRYDRKLRGYGGQVKPIQRRKAKTTKKIVLKMECTQCKYIKLSVIKRCKHFELGGDKKRKGDMIQF</sequence>
<keyword evidence="7 12" id="KW-0067">ATP-binding</keyword>
<evidence type="ECO:0000256" key="10">
    <source>
        <dbReference type="ARBA" id="ARBA00047899"/>
    </source>
</evidence>
<protein>
    <recommendedName>
        <fullName evidence="2">non-specific serine/threonine protein kinase</fullName>
        <ecNumber evidence="2">2.7.11.1</ecNumber>
    </recommendedName>
</protein>
<dbReference type="SUPFAM" id="SSF56112">
    <property type="entry name" value="Protein kinase-like (PK-like)"/>
    <property type="match status" value="1"/>
</dbReference>
<dbReference type="Pfam" id="PF00935">
    <property type="entry name" value="Ribosomal_L44"/>
    <property type="match status" value="1"/>
</dbReference>
<keyword evidence="8 14" id="KW-0689">Ribosomal protein</keyword>
<dbReference type="PANTHER" id="PTHR24347">
    <property type="entry name" value="SERINE/THREONINE-PROTEIN KINASE"/>
    <property type="match status" value="1"/>
</dbReference>
<dbReference type="EC" id="2.7.11.1" evidence="2"/>
<dbReference type="Gene3D" id="1.10.510.10">
    <property type="entry name" value="Transferase(Phosphotransferase) domain 1"/>
    <property type="match status" value="1"/>
</dbReference>
<keyword evidence="6" id="KW-0418">Kinase</keyword>
<evidence type="ECO:0000256" key="8">
    <source>
        <dbReference type="ARBA" id="ARBA00022980"/>
    </source>
</evidence>
<comment type="catalytic activity">
    <reaction evidence="10">
        <text>L-threonyl-[protein] + ATP = O-phospho-L-threonyl-[protein] + ADP + H(+)</text>
        <dbReference type="Rhea" id="RHEA:46608"/>
        <dbReference type="Rhea" id="RHEA-COMP:11060"/>
        <dbReference type="Rhea" id="RHEA-COMP:11605"/>
        <dbReference type="ChEBI" id="CHEBI:15378"/>
        <dbReference type="ChEBI" id="CHEBI:30013"/>
        <dbReference type="ChEBI" id="CHEBI:30616"/>
        <dbReference type="ChEBI" id="CHEBI:61977"/>
        <dbReference type="ChEBI" id="CHEBI:456216"/>
        <dbReference type="EC" id="2.7.11.1"/>
    </reaction>
</comment>
<evidence type="ECO:0000256" key="4">
    <source>
        <dbReference type="ARBA" id="ARBA00022679"/>
    </source>
</evidence>
<dbReference type="InterPro" id="IPR008271">
    <property type="entry name" value="Ser/Thr_kinase_AS"/>
</dbReference>
<dbReference type="Gene3D" id="3.10.450.80">
    <property type="match status" value="1"/>
</dbReference>
<evidence type="ECO:0000313" key="18">
    <source>
        <dbReference type="Proteomes" id="UP001519460"/>
    </source>
</evidence>
<dbReference type="PROSITE" id="PS50011">
    <property type="entry name" value="PROTEIN_KINASE_DOM"/>
    <property type="match status" value="1"/>
</dbReference>
<keyword evidence="5 12" id="KW-0547">Nucleotide-binding</keyword>
<evidence type="ECO:0000256" key="15">
    <source>
        <dbReference type="SAM" id="MobiDB-lite"/>
    </source>
</evidence>
<keyword evidence="4" id="KW-0808">Transferase</keyword>
<evidence type="ECO:0000256" key="13">
    <source>
        <dbReference type="RuleBase" id="RU000304"/>
    </source>
</evidence>
<dbReference type="FunFam" id="1.10.510.10:FF:000571">
    <property type="entry name" value="Maternal embryonic leucine zipper kinase"/>
    <property type="match status" value="1"/>
</dbReference>
<comment type="similarity">
    <text evidence="1 14">Belongs to the eukaryotic ribosomal protein eL42 family.</text>
</comment>
<dbReference type="InterPro" id="IPR053708">
    <property type="entry name" value="Ribosomal_LSU_eL42"/>
</dbReference>
<keyword evidence="9 14" id="KW-0687">Ribonucleoprotein</keyword>
<dbReference type="PROSITE" id="PS00108">
    <property type="entry name" value="PROTEIN_KINASE_ST"/>
    <property type="match status" value="1"/>
</dbReference>
<dbReference type="InterPro" id="IPR000719">
    <property type="entry name" value="Prot_kinase_dom"/>
</dbReference>
<dbReference type="EMBL" id="JACVVK020000060">
    <property type="protein sequence ID" value="KAK7497214.1"/>
    <property type="molecule type" value="Genomic_DNA"/>
</dbReference>
<evidence type="ECO:0000256" key="5">
    <source>
        <dbReference type="ARBA" id="ARBA00022741"/>
    </source>
</evidence>
<dbReference type="Pfam" id="PF00069">
    <property type="entry name" value="Pkinase"/>
    <property type="match status" value="1"/>
</dbReference>
<dbReference type="SUPFAM" id="SSF57829">
    <property type="entry name" value="Zn-binding ribosomal proteins"/>
    <property type="match status" value="1"/>
</dbReference>
<gene>
    <name evidence="17" type="ORF">BaRGS_00011508</name>
</gene>
<dbReference type="GO" id="GO:0005524">
    <property type="term" value="F:ATP binding"/>
    <property type="evidence" value="ECO:0007669"/>
    <property type="project" value="UniProtKB-UniRule"/>
</dbReference>
<evidence type="ECO:0000256" key="3">
    <source>
        <dbReference type="ARBA" id="ARBA00022527"/>
    </source>
</evidence>
<evidence type="ECO:0000256" key="11">
    <source>
        <dbReference type="ARBA" id="ARBA00048679"/>
    </source>
</evidence>
<evidence type="ECO:0000256" key="7">
    <source>
        <dbReference type="ARBA" id="ARBA00022840"/>
    </source>
</evidence>